<name>A0A4Q2V3S9_FUSOX</name>
<accession>A0A4Q2V3S9</accession>
<organism evidence="1 2">
    <name type="scientific">Fusarium oxysporum f. sp. narcissi</name>
    <dbReference type="NCBI Taxonomy" id="451672"/>
    <lineage>
        <taxon>Eukaryota</taxon>
        <taxon>Fungi</taxon>
        <taxon>Dikarya</taxon>
        <taxon>Ascomycota</taxon>
        <taxon>Pezizomycotina</taxon>
        <taxon>Sordariomycetes</taxon>
        <taxon>Hypocreomycetidae</taxon>
        <taxon>Hypocreales</taxon>
        <taxon>Nectriaceae</taxon>
        <taxon>Fusarium</taxon>
        <taxon>Fusarium oxysporum species complex</taxon>
    </lineage>
</organism>
<proteinExistence type="predicted"/>
<protein>
    <submittedName>
        <fullName evidence="1">Uncharacterized protein</fullName>
    </submittedName>
</protein>
<dbReference type="Proteomes" id="UP000290540">
    <property type="component" value="Unassembled WGS sequence"/>
</dbReference>
<reference evidence="1 2" key="1">
    <citation type="submission" date="2016-12" db="EMBL/GenBank/DDBJ databases">
        <title>Draft genome sequence of Fusarium oxysporum causing rot on Narcissus.</title>
        <authorList>
            <person name="Armitage A.D."/>
            <person name="Taylor A."/>
            <person name="Clarkson J.P."/>
            <person name="Harrison R.J."/>
            <person name="Jackson A.C."/>
        </authorList>
    </citation>
    <scope>NUCLEOTIDE SEQUENCE [LARGE SCALE GENOMIC DNA]</scope>
    <source>
        <strain evidence="1 2">N139</strain>
    </source>
</reference>
<gene>
    <name evidence="1" type="ORF">BFJ63_vAg15755</name>
</gene>
<dbReference type="EMBL" id="MQTW01000252">
    <property type="protein sequence ID" value="RYC81364.1"/>
    <property type="molecule type" value="Genomic_DNA"/>
</dbReference>
<dbReference type="AlphaFoldDB" id="A0A4Q2V3S9"/>
<evidence type="ECO:0000313" key="2">
    <source>
        <dbReference type="Proteomes" id="UP000290540"/>
    </source>
</evidence>
<sequence length="34" mass="3602">MDLKNAEISAGVRARAIRGEDSKIIAICIIDTSA</sequence>
<evidence type="ECO:0000313" key="1">
    <source>
        <dbReference type="EMBL" id="RYC81364.1"/>
    </source>
</evidence>
<comment type="caution">
    <text evidence="1">The sequence shown here is derived from an EMBL/GenBank/DDBJ whole genome shotgun (WGS) entry which is preliminary data.</text>
</comment>